<dbReference type="InterPro" id="IPR046465">
    <property type="entry name" value="BORCS6_C"/>
</dbReference>
<dbReference type="GO" id="GO:0099078">
    <property type="term" value="C:BORC complex"/>
    <property type="evidence" value="ECO:0007669"/>
    <property type="project" value="TreeGrafter"/>
</dbReference>
<evidence type="ECO:0000256" key="1">
    <source>
        <dbReference type="SAM" id="MobiDB-lite"/>
    </source>
</evidence>
<evidence type="ECO:0000313" key="4">
    <source>
        <dbReference type="Proteomes" id="UP001196413"/>
    </source>
</evidence>
<feature type="domain" description="BLOC-1-related complex subunit 6 C-terminal helix" evidence="2">
    <location>
        <begin position="63"/>
        <end position="162"/>
    </location>
</feature>
<dbReference type="InterPro" id="IPR019314">
    <property type="entry name" value="BORCS6"/>
</dbReference>
<dbReference type="PANTHER" id="PTHR13440:SF7">
    <property type="entry name" value="BLOC-1 RELATED COMPLEX SUBUNIT 6"/>
    <property type="match status" value="1"/>
</dbReference>
<name>A0AAD5R1M5_PARTN</name>
<gene>
    <name evidence="3" type="ORF">KIN20_028771</name>
</gene>
<dbReference type="Pfam" id="PF10157">
    <property type="entry name" value="BORCS6"/>
    <property type="match status" value="1"/>
</dbReference>
<dbReference type="GO" id="GO:0032418">
    <property type="term" value="P:lysosome localization"/>
    <property type="evidence" value="ECO:0007669"/>
    <property type="project" value="TreeGrafter"/>
</dbReference>
<protein>
    <recommendedName>
        <fullName evidence="2">BLOC-1-related complex subunit 6 C-terminal helix domain-containing protein</fullName>
    </recommendedName>
</protein>
<feature type="compositionally biased region" description="Basic and acidic residues" evidence="1">
    <location>
        <begin position="22"/>
        <end position="32"/>
    </location>
</feature>
<evidence type="ECO:0000313" key="3">
    <source>
        <dbReference type="EMBL" id="KAJ1367781.1"/>
    </source>
</evidence>
<organism evidence="3 4">
    <name type="scientific">Parelaphostrongylus tenuis</name>
    <name type="common">Meningeal worm</name>
    <dbReference type="NCBI Taxonomy" id="148309"/>
    <lineage>
        <taxon>Eukaryota</taxon>
        <taxon>Metazoa</taxon>
        <taxon>Ecdysozoa</taxon>
        <taxon>Nematoda</taxon>
        <taxon>Chromadorea</taxon>
        <taxon>Rhabditida</taxon>
        <taxon>Rhabditina</taxon>
        <taxon>Rhabditomorpha</taxon>
        <taxon>Strongyloidea</taxon>
        <taxon>Metastrongylidae</taxon>
        <taxon>Parelaphostrongylus</taxon>
    </lineage>
</organism>
<feature type="region of interest" description="Disordered" evidence="1">
    <location>
        <begin position="1"/>
        <end position="33"/>
    </location>
</feature>
<sequence>MPTSRADLDCFMSSTEASTSSSREDETNDENRGFTAFVATNLDERIRQRCRLSDDPTDPDTAPHPDPRILDDLEVHARDLAVSMDMMLRDLRGSMHGMSDLTLESIQCYNVAIANACDVADVNIKSTYAMLAKFEEVNHAIQKMSTLAKQIKEMRRLVEMFETLFQRSLK</sequence>
<dbReference type="EMBL" id="JAHQIW010006003">
    <property type="protein sequence ID" value="KAJ1367781.1"/>
    <property type="molecule type" value="Genomic_DNA"/>
</dbReference>
<proteinExistence type="predicted"/>
<reference evidence="3" key="1">
    <citation type="submission" date="2021-06" db="EMBL/GenBank/DDBJ databases">
        <title>Parelaphostrongylus tenuis whole genome reference sequence.</title>
        <authorList>
            <person name="Garwood T.J."/>
            <person name="Larsen P.A."/>
            <person name="Fountain-Jones N.M."/>
            <person name="Garbe J.R."/>
            <person name="Macchietto M.G."/>
            <person name="Kania S.A."/>
            <person name="Gerhold R.W."/>
            <person name="Richards J.E."/>
            <person name="Wolf T.M."/>
        </authorList>
    </citation>
    <scope>NUCLEOTIDE SEQUENCE</scope>
    <source>
        <strain evidence="3">MNPRO001-30</strain>
        <tissue evidence="3">Meninges</tissue>
    </source>
</reference>
<keyword evidence="4" id="KW-1185">Reference proteome</keyword>
<dbReference type="AlphaFoldDB" id="A0AAD5R1M5"/>
<accession>A0AAD5R1M5</accession>
<evidence type="ECO:0000259" key="2">
    <source>
        <dbReference type="Pfam" id="PF10157"/>
    </source>
</evidence>
<comment type="caution">
    <text evidence="3">The sequence shown here is derived from an EMBL/GenBank/DDBJ whole genome shotgun (WGS) entry which is preliminary data.</text>
</comment>
<dbReference type="Proteomes" id="UP001196413">
    <property type="component" value="Unassembled WGS sequence"/>
</dbReference>
<dbReference type="PANTHER" id="PTHR13440">
    <property type="entry name" value="BLOC-1 RELATED COMPLEX SUBUNIT 6"/>
    <property type="match status" value="1"/>
</dbReference>